<evidence type="ECO:0000313" key="1">
    <source>
        <dbReference type="EMBL" id="KNG95221.1"/>
    </source>
</evidence>
<dbReference type="EMBL" id="AQQZ01000001">
    <property type="protein sequence ID" value="KNG95221.1"/>
    <property type="molecule type" value="Genomic_DNA"/>
</dbReference>
<proteinExistence type="predicted"/>
<dbReference type="OrthoDB" id="7876148at2"/>
<dbReference type="AlphaFoldDB" id="A0A0L1JTY5"/>
<dbReference type="STRING" id="1317121.ATO11_00845"/>
<comment type="caution">
    <text evidence="1">The sequence shown here is derived from an EMBL/GenBank/DDBJ whole genome shotgun (WGS) entry which is preliminary data.</text>
</comment>
<name>A0A0L1JTY5_9RHOB</name>
<accession>A0A0L1JTY5</accession>
<organism evidence="1 2">
    <name type="scientific">Pseudaestuariivita atlantica</name>
    <dbReference type="NCBI Taxonomy" id="1317121"/>
    <lineage>
        <taxon>Bacteria</taxon>
        <taxon>Pseudomonadati</taxon>
        <taxon>Pseudomonadota</taxon>
        <taxon>Alphaproteobacteria</taxon>
        <taxon>Rhodobacterales</taxon>
        <taxon>Paracoccaceae</taxon>
        <taxon>Pseudaestuariivita</taxon>
    </lineage>
</organism>
<protein>
    <recommendedName>
        <fullName evidence="3">Pyrroline-5-carboxylate reductase</fullName>
    </recommendedName>
</protein>
<evidence type="ECO:0000313" key="2">
    <source>
        <dbReference type="Proteomes" id="UP000036938"/>
    </source>
</evidence>
<evidence type="ECO:0008006" key="3">
    <source>
        <dbReference type="Google" id="ProtNLM"/>
    </source>
</evidence>
<gene>
    <name evidence="1" type="ORF">ATO11_00845</name>
</gene>
<reference evidence="1 2" key="1">
    <citation type="journal article" date="2015" name="Int. J. Syst. Evol. Microbiol.">
        <title>Aestuariivita atlantica sp. nov., isolated from deep sea sediment of the Atlantic Ocean.</title>
        <authorList>
            <person name="Li G."/>
            <person name="Lai Q."/>
            <person name="Du Y."/>
            <person name="Liu X."/>
            <person name="Sun F."/>
            <person name="Shao Z."/>
        </authorList>
    </citation>
    <scope>NUCLEOTIDE SEQUENCE [LARGE SCALE GENOMIC DNA]</scope>
    <source>
        <strain evidence="1 2">22II-S11-z3</strain>
    </source>
</reference>
<sequence length="82" mass="8926">MKMAEELAEALARDVIAAQKELGDEELVNDVSKLLEASSTTMQEAFLTAARVLISEERARKMLDQRLDAALKAARAAQDPPA</sequence>
<dbReference type="Proteomes" id="UP000036938">
    <property type="component" value="Unassembled WGS sequence"/>
</dbReference>
<keyword evidence="2" id="KW-1185">Reference proteome</keyword>